<reference evidence="11" key="1">
    <citation type="submission" date="2022-10" db="EMBL/GenBank/DDBJ databases">
        <title>The complete genomes of actinobacterial strains from the NBC collection.</title>
        <authorList>
            <person name="Joergensen T.S."/>
            <person name="Alvarez Arevalo M."/>
            <person name="Sterndorff E.B."/>
            <person name="Faurdal D."/>
            <person name="Vuksanovic O."/>
            <person name="Mourched A.-S."/>
            <person name="Charusanti P."/>
            <person name="Shaw S."/>
            <person name="Blin K."/>
            <person name="Weber T."/>
        </authorList>
    </citation>
    <scope>NUCLEOTIDE SEQUENCE</scope>
    <source>
        <strain evidence="11">NBC_01393</strain>
    </source>
</reference>
<keyword evidence="5" id="KW-0472">Membrane</keyword>
<proteinExistence type="inferred from homology"/>
<dbReference type="InterPro" id="IPR029044">
    <property type="entry name" value="Nucleotide-diphossugar_trans"/>
</dbReference>
<evidence type="ECO:0000256" key="1">
    <source>
        <dbReference type="ARBA" id="ARBA00004236"/>
    </source>
</evidence>
<evidence type="ECO:0000256" key="2">
    <source>
        <dbReference type="ARBA" id="ARBA00022475"/>
    </source>
</evidence>
<comment type="function">
    <text evidence="6">Catalyzes the glycosylation of 4,4'-diaponeurosporenoate, i.e. the esterification of glucose at the C1'' position with the carboxyl group of 4,4'-diaponeurosporenic acid, to form glycosyl-4,4'-diaponeurosporenoate. This is a step in the biosynthesis of staphyloxanthin, an orange pigment present in most staphylococci strains.</text>
</comment>
<feature type="domain" description="Glycosyltransferase 2-like" evidence="10">
    <location>
        <begin position="8"/>
        <end position="168"/>
    </location>
</feature>
<dbReference type="PANTHER" id="PTHR43646">
    <property type="entry name" value="GLYCOSYLTRANSFERASE"/>
    <property type="match status" value="1"/>
</dbReference>
<evidence type="ECO:0000256" key="5">
    <source>
        <dbReference type="ARBA" id="ARBA00023136"/>
    </source>
</evidence>
<evidence type="ECO:0000313" key="11">
    <source>
        <dbReference type="EMBL" id="WTZ12856.1"/>
    </source>
</evidence>
<evidence type="ECO:0000256" key="4">
    <source>
        <dbReference type="ARBA" id="ARBA00022679"/>
    </source>
</evidence>
<name>A0AAU3I8J3_9ACTN</name>
<protein>
    <recommendedName>
        <fullName evidence="9">4,4'-diaponeurosporenoate glycosyltransferase</fullName>
    </recommendedName>
</protein>
<dbReference type="EMBL" id="CP109546">
    <property type="protein sequence ID" value="WTZ12856.1"/>
    <property type="molecule type" value="Genomic_DNA"/>
</dbReference>
<dbReference type="Pfam" id="PF00535">
    <property type="entry name" value="Glycos_transf_2"/>
    <property type="match status" value="1"/>
</dbReference>
<evidence type="ECO:0000256" key="9">
    <source>
        <dbReference type="ARBA" id="ARBA00040345"/>
    </source>
</evidence>
<evidence type="ECO:0000256" key="6">
    <source>
        <dbReference type="ARBA" id="ARBA00037281"/>
    </source>
</evidence>
<comment type="similarity">
    <text evidence="8">Belongs to the glycosyltransferase 2 family. CrtQ subfamily.</text>
</comment>
<accession>A0AAU3I8J3</accession>
<dbReference type="Gene3D" id="3.90.550.10">
    <property type="entry name" value="Spore Coat Polysaccharide Biosynthesis Protein SpsA, Chain A"/>
    <property type="match status" value="1"/>
</dbReference>
<keyword evidence="2" id="KW-1003">Cell membrane</keyword>
<comment type="subcellular location">
    <subcellularLocation>
        <location evidence="1">Cell membrane</location>
    </subcellularLocation>
</comment>
<dbReference type="GO" id="GO:0005886">
    <property type="term" value="C:plasma membrane"/>
    <property type="evidence" value="ECO:0007669"/>
    <property type="project" value="UniProtKB-SubCell"/>
</dbReference>
<dbReference type="InterPro" id="IPR001173">
    <property type="entry name" value="Glyco_trans_2-like"/>
</dbReference>
<organism evidence="11">
    <name type="scientific">Streptomyces sp. NBC_01393</name>
    <dbReference type="NCBI Taxonomy" id="2903851"/>
    <lineage>
        <taxon>Bacteria</taxon>
        <taxon>Bacillati</taxon>
        <taxon>Actinomycetota</taxon>
        <taxon>Actinomycetes</taxon>
        <taxon>Kitasatosporales</taxon>
        <taxon>Streptomycetaceae</taxon>
        <taxon>Streptomyces</taxon>
    </lineage>
</organism>
<dbReference type="AlphaFoldDB" id="A0AAU3I8J3"/>
<comment type="pathway">
    <text evidence="7">Carotenoid biosynthesis; staphyloxanthin biosynthesis; staphyloxanthin from farnesyl diphosphate: step 4/5.</text>
</comment>
<dbReference type="PANTHER" id="PTHR43646:SF2">
    <property type="entry name" value="GLYCOSYLTRANSFERASE 2-LIKE DOMAIN-CONTAINING PROTEIN"/>
    <property type="match status" value="1"/>
</dbReference>
<keyword evidence="3 11" id="KW-0328">Glycosyltransferase</keyword>
<evidence type="ECO:0000256" key="3">
    <source>
        <dbReference type="ARBA" id="ARBA00022676"/>
    </source>
</evidence>
<keyword evidence="4 11" id="KW-0808">Transferase</keyword>
<evidence type="ECO:0000259" key="10">
    <source>
        <dbReference type="Pfam" id="PF00535"/>
    </source>
</evidence>
<evidence type="ECO:0000256" key="7">
    <source>
        <dbReference type="ARBA" id="ARBA00037904"/>
    </source>
</evidence>
<evidence type="ECO:0000256" key="8">
    <source>
        <dbReference type="ARBA" id="ARBA00038120"/>
    </source>
</evidence>
<sequence length="250" mass="26108">MTPSALAVVVPAHNEEHRIAACLRSLHAAAAQAAPTPVVIVVAADACTDATATLATRGGAHVVKTRSRSVGAARAAGIEHALELLADAGPEVWLAMTDADTTVPAAWLTHQATWARRGYDAVLGTIRLAPTAANALLVARHDAGYFRTRRLSGAQREWEHPHVHGANLGVSAAVYLRVGGFAPLPTGEDRDLAVRLSAAGHRIARTDQHPVQTAARLRGRAPGGLADLLACRMVSARHGGPTPLDLVRLA</sequence>
<dbReference type="GO" id="GO:0016757">
    <property type="term" value="F:glycosyltransferase activity"/>
    <property type="evidence" value="ECO:0007669"/>
    <property type="project" value="UniProtKB-KW"/>
</dbReference>
<dbReference type="SUPFAM" id="SSF53448">
    <property type="entry name" value="Nucleotide-diphospho-sugar transferases"/>
    <property type="match status" value="1"/>
</dbReference>
<gene>
    <name evidence="11" type="ORF">OG699_35750</name>
</gene>